<dbReference type="InterPro" id="IPR023754">
    <property type="entry name" value="HemeA_Synthase_type2"/>
</dbReference>
<evidence type="ECO:0000256" key="1">
    <source>
        <dbReference type="ARBA" id="ARBA00001970"/>
    </source>
</evidence>
<dbReference type="GO" id="GO:0006784">
    <property type="term" value="P:heme A biosynthetic process"/>
    <property type="evidence" value="ECO:0007669"/>
    <property type="project" value="UniProtKB-UniPathway"/>
</dbReference>
<evidence type="ECO:0000256" key="2">
    <source>
        <dbReference type="ARBA" id="ARBA00004141"/>
    </source>
</evidence>
<feature type="transmembrane region" description="Helical" evidence="12">
    <location>
        <begin position="263"/>
        <end position="281"/>
    </location>
</feature>
<dbReference type="STRING" id="856793.MICA_360"/>
<dbReference type="EMBL" id="CP002382">
    <property type="protein sequence ID" value="AEP08705.1"/>
    <property type="molecule type" value="Genomic_DNA"/>
</dbReference>
<comment type="pathway">
    <text evidence="10">Porphyrin-containing compound metabolism; heme A biosynthesis; heme A from heme O: step 1/1.</text>
</comment>
<keyword evidence="14" id="KW-1185">Reference proteome</keyword>
<comment type="catalytic activity">
    <reaction evidence="11">
        <text>Fe(II)-heme o + 2 A + H2O = Fe(II)-heme a + 2 AH2</text>
        <dbReference type="Rhea" id="RHEA:63388"/>
        <dbReference type="ChEBI" id="CHEBI:13193"/>
        <dbReference type="ChEBI" id="CHEBI:15377"/>
        <dbReference type="ChEBI" id="CHEBI:17499"/>
        <dbReference type="ChEBI" id="CHEBI:60530"/>
        <dbReference type="ChEBI" id="CHEBI:61715"/>
        <dbReference type="EC" id="1.17.99.9"/>
    </reaction>
    <physiologicalReaction direction="left-to-right" evidence="11">
        <dbReference type="Rhea" id="RHEA:63389"/>
    </physiologicalReaction>
</comment>
<feature type="transmembrane region" description="Helical" evidence="12">
    <location>
        <begin position="101"/>
        <end position="119"/>
    </location>
</feature>
<feature type="transmembrane region" description="Helical" evidence="12">
    <location>
        <begin position="16"/>
        <end position="36"/>
    </location>
</feature>
<dbReference type="EC" id="1.3.-.-" evidence="13"/>
<evidence type="ECO:0000256" key="11">
    <source>
        <dbReference type="ARBA" id="ARBA00048044"/>
    </source>
</evidence>
<dbReference type="KEGG" id="mai:MICA_360"/>
<gene>
    <name evidence="13" type="primary">ctaA</name>
    <name evidence="13" type="ordered locus">MICA_360</name>
</gene>
<keyword evidence="8" id="KW-0350">Heme biosynthesis</keyword>
<evidence type="ECO:0000313" key="13">
    <source>
        <dbReference type="EMBL" id="AEP08705.1"/>
    </source>
</evidence>
<feature type="transmembrane region" description="Helical" evidence="12">
    <location>
        <begin position="164"/>
        <end position="186"/>
    </location>
</feature>
<dbReference type="PANTHER" id="PTHR23289:SF2">
    <property type="entry name" value="CYTOCHROME C OXIDASE ASSEMBLY PROTEIN COX15 HOMOLOG"/>
    <property type="match status" value="1"/>
</dbReference>
<keyword evidence="9 12" id="KW-0472">Membrane</keyword>
<dbReference type="GO" id="GO:0120547">
    <property type="term" value="F:heme A synthase activity"/>
    <property type="evidence" value="ECO:0007669"/>
    <property type="project" value="UniProtKB-EC"/>
</dbReference>
<feature type="transmembrane region" description="Helical" evidence="12">
    <location>
        <begin position="131"/>
        <end position="149"/>
    </location>
</feature>
<dbReference type="InterPro" id="IPR003780">
    <property type="entry name" value="COX15/CtaA_fam"/>
</dbReference>
<dbReference type="eggNOG" id="COG1612">
    <property type="taxonomic scope" value="Bacteria"/>
</dbReference>
<evidence type="ECO:0000256" key="5">
    <source>
        <dbReference type="ARBA" id="ARBA00022989"/>
    </source>
</evidence>
<dbReference type="Pfam" id="PF02628">
    <property type="entry name" value="COX15-CtaA"/>
    <property type="match status" value="1"/>
</dbReference>
<keyword evidence="7" id="KW-0408">Iron</keyword>
<accession>G2KR53</accession>
<dbReference type="OrthoDB" id="9793156at2"/>
<dbReference type="Proteomes" id="UP000009286">
    <property type="component" value="Chromosome"/>
</dbReference>
<evidence type="ECO:0000256" key="9">
    <source>
        <dbReference type="ARBA" id="ARBA00023136"/>
    </source>
</evidence>
<comment type="subcellular location">
    <subcellularLocation>
        <location evidence="2">Membrane</location>
        <topology evidence="2">Multi-pass membrane protein</topology>
    </subcellularLocation>
</comment>
<proteinExistence type="inferred from homology"/>
<dbReference type="GO" id="GO:0046872">
    <property type="term" value="F:metal ion binding"/>
    <property type="evidence" value="ECO:0007669"/>
    <property type="project" value="UniProtKB-KW"/>
</dbReference>
<keyword evidence="6 13" id="KW-0560">Oxidoreductase</keyword>
<evidence type="ECO:0000256" key="8">
    <source>
        <dbReference type="ARBA" id="ARBA00023133"/>
    </source>
</evidence>
<name>G2KR53_MICAA</name>
<protein>
    <submittedName>
        <fullName evidence="13">Heme A synthase</fullName>
        <ecNumber evidence="13">1.3.-.-</ecNumber>
    </submittedName>
</protein>
<dbReference type="AlphaFoldDB" id="G2KR53"/>
<dbReference type="PANTHER" id="PTHR23289">
    <property type="entry name" value="CYTOCHROME C OXIDASE ASSEMBLY PROTEIN COX15"/>
    <property type="match status" value="1"/>
</dbReference>
<dbReference type="HOGENOM" id="CLU_017627_0_0_5"/>
<keyword evidence="4" id="KW-0479">Metal-binding</keyword>
<organism evidence="13 14">
    <name type="scientific">Micavibrio aeruginosavorus (strain ARL-13)</name>
    <dbReference type="NCBI Taxonomy" id="856793"/>
    <lineage>
        <taxon>Bacteria</taxon>
        <taxon>Pseudomonadati</taxon>
        <taxon>Bdellovibrionota</taxon>
        <taxon>Bdellovibrionia</taxon>
        <taxon>Bdellovibrionales</taxon>
        <taxon>Pseudobdellovibrionaceae</taxon>
        <taxon>Micavibrio</taxon>
    </lineage>
</organism>
<dbReference type="UniPathway" id="UPA00269">
    <property type="reaction ID" value="UER00713"/>
</dbReference>
<evidence type="ECO:0000256" key="6">
    <source>
        <dbReference type="ARBA" id="ARBA00023002"/>
    </source>
</evidence>
<keyword evidence="5 12" id="KW-1133">Transmembrane helix</keyword>
<dbReference type="RefSeq" id="WP_014101928.1">
    <property type="nucleotide sequence ID" value="NC_016026.1"/>
</dbReference>
<evidence type="ECO:0000313" key="14">
    <source>
        <dbReference type="Proteomes" id="UP000009286"/>
    </source>
</evidence>
<feature type="transmembrane region" description="Helical" evidence="12">
    <location>
        <begin position="317"/>
        <end position="337"/>
    </location>
</feature>
<evidence type="ECO:0000256" key="3">
    <source>
        <dbReference type="ARBA" id="ARBA00022692"/>
    </source>
</evidence>
<evidence type="ECO:0000256" key="7">
    <source>
        <dbReference type="ARBA" id="ARBA00023004"/>
    </source>
</evidence>
<dbReference type="GO" id="GO:0016020">
    <property type="term" value="C:membrane"/>
    <property type="evidence" value="ECO:0007669"/>
    <property type="project" value="UniProtKB-SubCell"/>
</dbReference>
<dbReference type="HAMAP" id="MF_01665">
    <property type="entry name" value="HemeA_synth_type2"/>
    <property type="match status" value="1"/>
</dbReference>
<feature type="transmembrane region" description="Helical" evidence="12">
    <location>
        <begin position="198"/>
        <end position="219"/>
    </location>
</feature>
<evidence type="ECO:0000256" key="10">
    <source>
        <dbReference type="ARBA" id="ARBA00044501"/>
    </source>
</evidence>
<dbReference type="GO" id="GO:0016653">
    <property type="term" value="F:oxidoreductase activity, acting on NAD(P)H, heme protein as acceptor"/>
    <property type="evidence" value="ECO:0007669"/>
    <property type="project" value="TreeGrafter"/>
</dbReference>
<comment type="cofactor">
    <cofactor evidence="1">
        <name>heme b</name>
        <dbReference type="ChEBI" id="CHEBI:60344"/>
    </cofactor>
</comment>
<evidence type="ECO:0000256" key="4">
    <source>
        <dbReference type="ARBA" id="ARBA00022723"/>
    </source>
</evidence>
<feature type="transmembrane region" description="Helical" evidence="12">
    <location>
        <begin position="293"/>
        <end position="311"/>
    </location>
</feature>
<keyword evidence="3 12" id="KW-0812">Transmembrane</keyword>
<reference evidence="13 14" key="1">
    <citation type="journal article" date="2011" name="BMC Genomics">
        <title>Genomic insights into an obligate epibiotic bacterial predator: Micavibrio aeruginosavorus ARL-13.</title>
        <authorList>
            <person name="Wang Z."/>
            <person name="Kadouri D."/>
            <person name="Wu M."/>
        </authorList>
    </citation>
    <scope>NUCLEOTIDE SEQUENCE [LARGE SCALE GENOMIC DNA]</scope>
    <source>
        <strain evidence="13 14">ARL-13</strain>
    </source>
</reference>
<sequence>MSTDHQTTSFAPHRKIAVWLFICCFMVLSMAMIGAVTRLTESGLSITEWKPITGTLPPLNEDAWQAEFDLYKQTPEYDAKHFWMELSDFKKIYFWEWLHRLWGRAIGIVFAVPLVWFAIRKQIPPGYGLKFLGLLALGGAQGFIGWFMVQSGLVDRPSVSHFRLSLHLFMAALVFALMLWLAIGLWRGTTRTTTTPKSTIISGWIALAMTSVTIIWGAFVAGLDAGMIYNQFPHMGTGLIPPDFRTHATLIGDIMQNPAAVQFTHRWLAIATMCITGFYIWLRTKDGAITGDVAALGAMILIQVGLGIATLLTQVDIHIATAHQAGAFILLGLLLNAQHRLIRG</sequence>
<evidence type="ECO:0000256" key="12">
    <source>
        <dbReference type="SAM" id="Phobius"/>
    </source>
</evidence>